<feature type="compositionally biased region" description="Low complexity" evidence="1">
    <location>
        <begin position="548"/>
        <end position="561"/>
    </location>
</feature>
<feature type="compositionally biased region" description="Basic and acidic residues" evidence="1">
    <location>
        <begin position="275"/>
        <end position="285"/>
    </location>
</feature>
<feature type="compositionally biased region" description="Basic and acidic residues" evidence="1">
    <location>
        <begin position="231"/>
        <end position="248"/>
    </location>
</feature>
<feature type="compositionally biased region" description="Basic and acidic residues" evidence="1">
    <location>
        <begin position="643"/>
        <end position="656"/>
    </location>
</feature>
<organism evidence="2 3">
    <name type="scientific">Cystoisospora suis</name>
    <dbReference type="NCBI Taxonomy" id="483139"/>
    <lineage>
        <taxon>Eukaryota</taxon>
        <taxon>Sar</taxon>
        <taxon>Alveolata</taxon>
        <taxon>Apicomplexa</taxon>
        <taxon>Conoidasida</taxon>
        <taxon>Coccidia</taxon>
        <taxon>Eucoccidiorida</taxon>
        <taxon>Eimeriorina</taxon>
        <taxon>Sarcocystidae</taxon>
        <taxon>Cystoisospora</taxon>
    </lineage>
</organism>
<feature type="region of interest" description="Disordered" evidence="1">
    <location>
        <begin position="635"/>
        <end position="656"/>
    </location>
</feature>
<feature type="region of interest" description="Disordered" evidence="1">
    <location>
        <begin position="675"/>
        <end position="820"/>
    </location>
</feature>
<feature type="compositionally biased region" description="Basic and acidic residues" evidence="1">
    <location>
        <begin position="347"/>
        <end position="364"/>
    </location>
</feature>
<reference evidence="2 3" key="1">
    <citation type="journal article" date="2017" name="Int. J. Parasitol.">
        <title>The genome of the protozoan parasite Cystoisospora suis and a reverse vaccinology approach to identify vaccine candidates.</title>
        <authorList>
            <person name="Palmieri N."/>
            <person name="Shrestha A."/>
            <person name="Ruttkowski B."/>
            <person name="Beck T."/>
            <person name="Vogl C."/>
            <person name="Tomley F."/>
            <person name="Blake D.P."/>
            <person name="Joachim A."/>
        </authorList>
    </citation>
    <scope>NUCLEOTIDE SEQUENCE [LARGE SCALE GENOMIC DNA]</scope>
    <source>
        <strain evidence="2 3">Wien I</strain>
    </source>
</reference>
<feature type="compositionally biased region" description="Basic and acidic residues" evidence="1">
    <location>
        <begin position="421"/>
        <end position="444"/>
    </location>
</feature>
<evidence type="ECO:0000313" key="2">
    <source>
        <dbReference type="EMBL" id="PHJ19090.1"/>
    </source>
</evidence>
<feature type="region of interest" description="Disordered" evidence="1">
    <location>
        <begin position="1"/>
        <end position="65"/>
    </location>
</feature>
<feature type="compositionally biased region" description="Low complexity" evidence="1">
    <location>
        <begin position="377"/>
        <end position="396"/>
    </location>
</feature>
<dbReference type="OrthoDB" id="331341at2759"/>
<comment type="caution">
    <text evidence="2">The sequence shown here is derived from an EMBL/GenBank/DDBJ whole genome shotgun (WGS) entry which is preliminary data.</text>
</comment>
<feature type="compositionally biased region" description="Acidic residues" evidence="1">
    <location>
        <begin position="778"/>
        <end position="791"/>
    </location>
</feature>
<dbReference type="AlphaFoldDB" id="A0A2C6KF20"/>
<feature type="compositionally biased region" description="Basic and acidic residues" evidence="1">
    <location>
        <begin position="475"/>
        <end position="490"/>
    </location>
</feature>
<dbReference type="RefSeq" id="XP_067920792.1">
    <property type="nucleotide sequence ID" value="XM_068067235.1"/>
</dbReference>
<feature type="compositionally biased region" description="Basic and acidic residues" evidence="1">
    <location>
        <begin position="795"/>
        <end position="805"/>
    </location>
</feature>
<dbReference type="PANTHER" id="PTHR13138">
    <property type="entry name" value="PROTEIN LIN1"/>
    <property type="match status" value="1"/>
</dbReference>
<accession>A0A2C6KF20</accession>
<name>A0A2C6KF20_9APIC</name>
<feature type="compositionally biased region" description="Acidic residues" evidence="1">
    <location>
        <begin position="712"/>
        <end position="722"/>
    </location>
</feature>
<dbReference type="Proteomes" id="UP000221165">
    <property type="component" value="Unassembled WGS sequence"/>
</dbReference>
<feature type="region of interest" description="Disordered" evidence="1">
    <location>
        <begin position="231"/>
        <end position="251"/>
    </location>
</feature>
<feature type="region of interest" description="Disordered" evidence="1">
    <location>
        <begin position="583"/>
        <end position="606"/>
    </location>
</feature>
<dbReference type="EMBL" id="MIGC01003654">
    <property type="protein sequence ID" value="PHJ19090.1"/>
    <property type="molecule type" value="Genomic_DNA"/>
</dbReference>
<gene>
    <name evidence="2" type="ORF">CSUI_007085</name>
</gene>
<dbReference type="GO" id="GO:0005682">
    <property type="term" value="C:U5 snRNP"/>
    <property type="evidence" value="ECO:0007669"/>
    <property type="project" value="InterPro"/>
</dbReference>
<dbReference type="InterPro" id="IPR039905">
    <property type="entry name" value="CD2BP2/Lin1"/>
</dbReference>
<dbReference type="VEuPathDB" id="ToxoDB:CSUI_007085"/>
<evidence type="ECO:0000256" key="1">
    <source>
        <dbReference type="SAM" id="MobiDB-lite"/>
    </source>
</evidence>
<dbReference type="GeneID" id="94430446"/>
<proteinExistence type="predicted"/>
<feature type="compositionally biased region" description="Basic and acidic residues" evidence="1">
    <location>
        <begin position="328"/>
        <end position="340"/>
    </location>
</feature>
<dbReference type="PANTHER" id="PTHR13138:SF3">
    <property type="entry name" value="CD2 ANTIGEN CYTOPLASMIC TAIL-BINDING PROTEIN 2"/>
    <property type="match status" value="1"/>
</dbReference>
<feature type="region of interest" description="Disordered" evidence="1">
    <location>
        <begin position="521"/>
        <end position="561"/>
    </location>
</feature>
<feature type="compositionally biased region" description="Polar residues" evidence="1">
    <location>
        <begin position="534"/>
        <end position="543"/>
    </location>
</feature>
<evidence type="ECO:0000313" key="3">
    <source>
        <dbReference type="Proteomes" id="UP000221165"/>
    </source>
</evidence>
<sequence length="820" mass="92386">MEEEEEKSSKKRALRSPSLSGEASGSIPTTSTTSTTAATSSSSASTAGVSSDPSPPSSAAPPLAKRVCFRQEADVKFVEKWADEEIKADRNNSAFLSSAGGENRKTQIGAGEDDWDSRYSPDEIANIRRRKKVFASGVHALGYGIDDTEVDLTNSRAAAVAASEADPEIEKDERGVIIEPFNMRREMQEGSFDEEGNYTWWRRNKDADGVHDGWLDSLDAGDSLVSFKTEEERRKVLSRMEQKDKKEGEAEEIDIATRLRTLLGILLPGETPTDALRRTKAEASRNKTVRNKRKSLSSLSSFARNRSSSTAKERSRETLSSSSSPEVRQGDRQGGSRKDVQEEEEEEKRKQKEVEGKKEEEETKNPSSETSPGNEASSKPLVSILKKSSSSPFSRSTNGEEEDEDLSFCRPRSLTRKKRKTAEGEGKGEEKKPRDSSNEQKSNETESQDTSPTEGEGEEGENMSKKEGEDEEEEEKKNGKNVDKKKDRDLEVLDAITDICSDLMTIGKNVYFLRREEIEKELRQLSSSSSSSSPTQGETSLMNETGERSSQVGEEGSSSSSMVLIPALPSSLWQFRWLKNHQQQQEEEKEKEKKEKDSSSSSLREIHGPFPVEHFQSWIYQGFISELNPVEVRQVSSSSSCVAREEKDKALGEKVDEKESPWIPWTCVNFFAATPTQSQGPNVTVEARGRKEEDDQRDDCNVKKKKVSSLQIEEEKEEEEMREQETKNDVAFDSLNGTTKTEEDTEEERKQMRKKKKRLQEKEEEELMSTASILRNDQDEEEEDEDEDEFIDPSSTEKEISKNDRVMQMLLEGERKHTRN</sequence>
<feature type="compositionally biased region" description="Low complexity" evidence="1">
    <location>
        <begin position="23"/>
        <end position="52"/>
    </location>
</feature>
<feature type="compositionally biased region" description="Basic and acidic residues" evidence="1">
    <location>
        <begin position="584"/>
        <end position="598"/>
    </location>
</feature>
<feature type="compositionally biased region" description="Basic and acidic residues" evidence="1">
    <location>
        <begin position="687"/>
        <end position="702"/>
    </location>
</feature>
<protein>
    <submittedName>
        <fullName evidence="2">Cd2 antigen cytoplasmic tail-binding protein 2</fullName>
    </submittedName>
</protein>
<feature type="compositionally biased region" description="Low complexity" evidence="1">
    <location>
        <begin position="296"/>
        <end position="309"/>
    </location>
</feature>
<feature type="region of interest" description="Disordered" evidence="1">
    <location>
        <begin position="267"/>
        <end position="490"/>
    </location>
</feature>
<keyword evidence="3" id="KW-1185">Reference proteome</keyword>
<feature type="compositionally biased region" description="Polar residues" evidence="1">
    <location>
        <begin position="365"/>
        <end position="376"/>
    </location>
</feature>
<feature type="region of interest" description="Disordered" evidence="1">
    <location>
        <begin position="89"/>
        <end position="119"/>
    </location>
</feature>